<dbReference type="InterPro" id="IPR001126">
    <property type="entry name" value="UmuC"/>
</dbReference>
<keyword evidence="5 15" id="KW-0808">Transferase</keyword>
<dbReference type="GO" id="GO:0006281">
    <property type="term" value="P:DNA repair"/>
    <property type="evidence" value="ECO:0007669"/>
    <property type="project" value="UniProtKB-UniRule"/>
</dbReference>
<comment type="catalytic activity">
    <reaction evidence="14 15">
        <text>DNA(n) + a 2'-deoxyribonucleoside 5'-triphosphate = DNA(n+1) + diphosphate</text>
        <dbReference type="Rhea" id="RHEA:22508"/>
        <dbReference type="Rhea" id="RHEA-COMP:17339"/>
        <dbReference type="Rhea" id="RHEA-COMP:17340"/>
        <dbReference type="ChEBI" id="CHEBI:33019"/>
        <dbReference type="ChEBI" id="CHEBI:61560"/>
        <dbReference type="ChEBI" id="CHEBI:173112"/>
        <dbReference type="EC" id="2.7.7.7"/>
    </reaction>
</comment>
<comment type="cofactor">
    <cofactor evidence="15">
        <name>Mg(2+)</name>
        <dbReference type="ChEBI" id="CHEBI:18420"/>
    </cofactor>
    <text evidence="15">Binds 2 magnesium ions per subunit.</text>
</comment>
<dbReference type="Gene3D" id="3.40.1170.60">
    <property type="match status" value="1"/>
</dbReference>
<evidence type="ECO:0000256" key="3">
    <source>
        <dbReference type="ARBA" id="ARBA00022457"/>
    </source>
</evidence>
<dbReference type="GO" id="GO:0042276">
    <property type="term" value="P:error-prone translesion synthesis"/>
    <property type="evidence" value="ECO:0007669"/>
    <property type="project" value="TreeGrafter"/>
</dbReference>
<dbReference type="Gene3D" id="3.30.1490.100">
    <property type="entry name" value="DNA polymerase, Y-family, little finger domain"/>
    <property type="match status" value="1"/>
</dbReference>
<evidence type="ECO:0000256" key="14">
    <source>
        <dbReference type="ARBA" id="ARBA00049244"/>
    </source>
</evidence>
<keyword evidence="6 15" id="KW-0548">Nucleotidyltransferase</keyword>
<evidence type="ECO:0000256" key="13">
    <source>
        <dbReference type="ARBA" id="ARBA00023204"/>
    </source>
</evidence>
<dbReference type="OrthoDB" id="9808813at2"/>
<feature type="site" description="Substrate discrimination" evidence="15">
    <location>
        <position position="15"/>
    </location>
</feature>
<dbReference type="InterPro" id="IPR036775">
    <property type="entry name" value="DNA_pol_Y-fam_lit_finger_sf"/>
</dbReference>
<gene>
    <name evidence="15" type="primary">dinB</name>
    <name evidence="17" type="ORF">SAMN04489757_1735</name>
</gene>
<feature type="binding site" evidence="15">
    <location>
        <position position="113"/>
    </location>
    <ligand>
        <name>Mg(2+)</name>
        <dbReference type="ChEBI" id="CHEBI:18420"/>
    </ligand>
</feature>
<keyword evidence="11 15" id="KW-0239">DNA-directed DNA polymerase</keyword>
<sequence>MPGRIIFHVDVNSAFLSWEAVHRIRDLGEKLDLRTIPSAVGGDISKRHGVVLAKSTPAKQFHINTGEPIQQALQKCPGLVVVAPNHGLYAQYSKKLHNMLYEYTPVIEPFSIDEAFLDMTGVCFNYQEAVETAHKMKERIKEELHFTVNIGISTNKLLAKMASDFKKPDFVHTLFPEEIPDKMWPLPLNELFFVGKATSKSLHSLGLQTIGDIANTDLKILKAHLGNKHGEMIYKNARGMDESPVEAETAANKGYGNSTTLSQDVTDFETANLILLSLCETVAARLRSDDVKCSCISVEVTDWEFNRQSHQTTLLSPTNTTNVIYKTACELLKEFWKGKPLRLLGVRTSKLTTEDYSQMNLFDMAKNEKYAKLDKTLDHIRKKFGPDAVKRASFMDSNRNENK</sequence>
<feature type="domain" description="UmuC" evidence="16">
    <location>
        <begin position="6"/>
        <end position="195"/>
    </location>
</feature>
<name>A0A1I5J8T3_9FIRM</name>
<evidence type="ECO:0000256" key="7">
    <source>
        <dbReference type="ARBA" id="ARBA00022705"/>
    </source>
</evidence>
<keyword evidence="7 15" id="KW-0235">DNA replication</keyword>
<dbReference type="GO" id="GO:0006261">
    <property type="term" value="P:DNA-templated DNA replication"/>
    <property type="evidence" value="ECO:0007669"/>
    <property type="project" value="UniProtKB-UniRule"/>
</dbReference>
<comment type="subcellular location">
    <subcellularLocation>
        <location evidence="1 15">Cytoplasm</location>
    </subcellularLocation>
</comment>
<dbReference type="EMBL" id="FOWD01000073">
    <property type="protein sequence ID" value="SFO69284.1"/>
    <property type="molecule type" value="Genomic_DNA"/>
</dbReference>
<keyword evidence="12 15" id="KW-0238">DNA-binding</keyword>
<dbReference type="Pfam" id="PF11799">
    <property type="entry name" value="IMS_C"/>
    <property type="match status" value="1"/>
</dbReference>
<evidence type="ECO:0000256" key="10">
    <source>
        <dbReference type="ARBA" id="ARBA00022842"/>
    </source>
</evidence>
<dbReference type="SUPFAM" id="SSF100879">
    <property type="entry name" value="Lesion bypass DNA polymerase (Y-family), little finger domain"/>
    <property type="match status" value="1"/>
</dbReference>
<feature type="active site" evidence="15">
    <location>
        <position position="114"/>
    </location>
</feature>
<evidence type="ECO:0000256" key="9">
    <source>
        <dbReference type="ARBA" id="ARBA00022763"/>
    </source>
</evidence>
<dbReference type="PANTHER" id="PTHR11076:SF35">
    <property type="entry name" value="DNA REPAIR PROTEIN HOMOLOG YOBH"/>
    <property type="match status" value="1"/>
</dbReference>
<protein>
    <recommendedName>
        <fullName evidence="15">DNA polymerase IV</fullName>
        <shortName evidence="15">Pol IV</shortName>
        <ecNumber evidence="15">2.7.7.7</ecNumber>
    </recommendedName>
</protein>
<evidence type="ECO:0000256" key="2">
    <source>
        <dbReference type="ARBA" id="ARBA00010945"/>
    </source>
</evidence>
<keyword evidence="4 15" id="KW-0963">Cytoplasm</keyword>
<dbReference type="GO" id="GO:0009432">
    <property type="term" value="P:SOS response"/>
    <property type="evidence" value="ECO:0007669"/>
    <property type="project" value="TreeGrafter"/>
</dbReference>
<evidence type="ECO:0000259" key="16">
    <source>
        <dbReference type="PROSITE" id="PS50173"/>
    </source>
</evidence>
<dbReference type="GO" id="GO:0005829">
    <property type="term" value="C:cytosol"/>
    <property type="evidence" value="ECO:0007669"/>
    <property type="project" value="TreeGrafter"/>
</dbReference>
<keyword evidence="13 15" id="KW-0234">DNA repair</keyword>
<dbReference type="Proteomes" id="UP000198806">
    <property type="component" value="Unassembled WGS sequence"/>
</dbReference>
<evidence type="ECO:0000256" key="8">
    <source>
        <dbReference type="ARBA" id="ARBA00022723"/>
    </source>
</evidence>
<dbReference type="Gene3D" id="3.30.70.270">
    <property type="match status" value="1"/>
</dbReference>
<organism evidence="17 18">
    <name type="scientific">Anaerocolumna aminovalerica</name>
    <dbReference type="NCBI Taxonomy" id="1527"/>
    <lineage>
        <taxon>Bacteria</taxon>
        <taxon>Bacillati</taxon>
        <taxon>Bacillota</taxon>
        <taxon>Clostridia</taxon>
        <taxon>Lachnospirales</taxon>
        <taxon>Lachnospiraceae</taxon>
        <taxon>Anaerocolumna</taxon>
    </lineage>
</organism>
<keyword evidence="10 15" id="KW-0460">Magnesium</keyword>
<feature type="binding site" evidence="15">
    <location>
        <position position="10"/>
    </location>
    <ligand>
        <name>Mg(2+)</name>
        <dbReference type="ChEBI" id="CHEBI:18420"/>
    </ligand>
</feature>
<evidence type="ECO:0000256" key="12">
    <source>
        <dbReference type="ARBA" id="ARBA00023125"/>
    </source>
</evidence>
<comment type="similarity">
    <text evidence="2 15">Belongs to the DNA polymerase type-Y family.</text>
</comment>
<dbReference type="CDD" id="cd03586">
    <property type="entry name" value="PolY_Pol_IV_kappa"/>
    <property type="match status" value="1"/>
</dbReference>
<dbReference type="InterPro" id="IPR053848">
    <property type="entry name" value="IMS_HHH_1"/>
</dbReference>
<dbReference type="PROSITE" id="PS50173">
    <property type="entry name" value="UMUC"/>
    <property type="match status" value="1"/>
</dbReference>
<dbReference type="InterPro" id="IPR043128">
    <property type="entry name" value="Rev_trsase/Diguanyl_cyclase"/>
</dbReference>
<dbReference type="InterPro" id="IPR017961">
    <property type="entry name" value="DNA_pol_Y-fam_little_finger"/>
</dbReference>
<evidence type="ECO:0000256" key="5">
    <source>
        <dbReference type="ARBA" id="ARBA00022679"/>
    </source>
</evidence>
<dbReference type="RefSeq" id="WP_091689404.1">
    <property type="nucleotide sequence ID" value="NZ_BAABFM010000018.1"/>
</dbReference>
<accession>A0A1I5J8T3</accession>
<proteinExistence type="inferred from homology"/>
<evidence type="ECO:0000256" key="15">
    <source>
        <dbReference type="HAMAP-Rule" id="MF_01113"/>
    </source>
</evidence>
<dbReference type="PANTHER" id="PTHR11076">
    <property type="entry name" value="DNA REPAIR POLYMERASE UMUC / TRANSFERASE FAMILY MEMBER"/>
    <property type="match status" value="1"/>
</dbReference>
<dbReference type="InterPro" id="IPR050116">
    <property type="entry name" value="DNA_polymerase-Y"/>
</dbReference>
<dbReference type="HAMAP" id="MF_01113">
    <property type="entry name" value="DNApol_IV"/>
    <property type="match status" value="1"/>
</dbReference>
<evidence type="ECO:0000256" key="4">
    <source>
        <dbReference type="ARBA" id="ARBA00022490"/>
    </source>
</evidence>
<dbReference type="Pfam" id="PF00817">
    <property type="entry name" value="IMS"/>
    <property type="match status" value="1"/>
</dbReference>
<dbReference type="Pfam" id="PF21999">
    <property type="entry name" value="IMS_HHH_1"/>
    <property type="match status" value="1"/>
</dbReference>
<keyword evidence="3 15" id="KW-0515">Mutator protein</keyword>
<dbReference type="InterPro" id="IPR043502">
    <property type="entry name" value="DNA/RNA_pol_sf"/>
</dbReference>
<evidence type="ECO:0000256" key="6">
    <source>
        <dbReference type="ARBA" id="ARBA00022695"/>
    </source>
</evidence>
<evidence type="ECO:0000256" key="1">
    <source>
        <dbReference type="ARBA" id="ARBA00004496"/>
    </source>
</evidence>
<keyword evidence="8 15" id="KW-0479">Metal-binding</keyword>
<dbReference type="GO" id="GO:0003887">
    <property type="term" value="F:DNA-directed DNA polymerase activity"/>
    <property type="evidence" value="ECO:0007669"/>
    <property type="project" value="UniProtKB-UniRule"/>
</dbReference>
<evidence type="ECO:0000313" key="17">
    <source>
        <dbReference type="EMBL" id="SFO69284.1"/>
    </source>
</evidence>
<comment type="function">
    <text evidence="15">Poorly processive, error-prone DNA polymerase involved in untargeted mutagenesis. Copies undamaged DNA at stalled replication forks, which arise in vivo from mismatched or misaligned primer ends. These misaligned primers can be extended by PolIV. Exhibits no 3'-5' exonuclease (proofreading) activity. May be involved in translesional synthesis, in conjunction with the beta clamp from PolIII.</text>
</comment>
<dbReference type="GO" id="GO:0003684">
    <property type="term" value="F:damaged DNA binding"/>
    <property type="evidence" value="ECO:0007669"/>
    <property type="project" value="InterPro"/>
</dbReference>
<dbReference type="STRING" id="1527.SAMN04489757_1735"/>
<evidence type="ECO:0000256" key="11">
    <source>
        <dbReference type="ARBA" id="ARBA00022932"/>
    </source>
</evidence>
<dbReference type="SUPFAM" id="SSF56672">
    <property type="entry name" value="DNA/RNA polymerases"/>
    <property type="match status" value="1"/>
</dbReference>
<dbReference type="Gene3D" id="1.10.150.20">
    <property type="entry name" value="5' to 3' exonuclease, C-terminal subdomain"/>
    <property type="match status" value="1"/>
</dbReference>
<dbReference type="AlphaFoldDB" id="A0A1I5J8T3"/>
<dbReference type="InterPro" id="IPR022880">
    <property type="entry name" value="DNApol_IV"/>
</dbReference>
<dbReference type="EC" id="2.7.7.7" evidence="15"/>
<comment type="subunit">
    <text evidence="15">Monomer.</text>
</comment>
<reference evidence="17 18" key="1">
    <citation type="submission" date="2016-10" db="EMBL/GenBank/DDBJ databases">
        <authorList>
            <person name="de Groot N.N."/>
        </authorList>
    </citation>
    <scope>NUCLEOTIDE SEQUENCE [LARGE SCALE GENOMIC DNA]</scope>
    <source>
        <strain evidence="17 18">DSM 1283</strain>
    </source>
</reference>
<keyword evidence="9 15" id="KW-0227">DNA damage</keyword>
<evidence type="ECO:0000313" key="18">
    <source>
        <dbReference type="Proteomes" id="UP000198806"/>
    </source>
</evidence>
<dbReference type="GO" id="GO:0000287">
    <property type="term" value="F:magnesium ion binding"/>
    <property type="evidence" value="ECO:0007669"/>
    <property type="project" value="UniProtKB-UniRule"/>
</dbReference>
<keyword evidence="18" id="KW-1185">Reference proteome</keyword>